<dbReference type="Proteomes" id="UP001321486">
    <property type="component" value="Plasmid pNBRC108728a"/>
</dbReference>
<dbReference type="EMBL" id="AP027733">
    <property type="protein sequence ID" value="BDZ52883.1"/>
    <property type="molecule type" value="Genomic_DNA"/>
</dbReference>
<evidence type="ECO:0000313" key="3">
    <source>
        <dbReference type="EMBL" id="BDZ52883.1"/>
    </source>
</evidence>
<keyword evidence="2" id="KW-0614">Plasmid</keyword>
<sequence>MTKNKSTIKQALATIYTDPLPISLNAIEIIFLTCGTFSAAVAAFALAASEITGNAFTVGTSSAGASAVTTATLMFVAGAAYAITVIRVLRKGISARKTLLARED</sequence>
<keyword evidence="1" id="KW-0812">Transmembrane</keyword>
<dbReference type="RefSeq" id="WP_286347166.1">
    <property type="nucleotide sequence ID" value="NZ_AP027733.1"/>
</dbReference>
<name>A0ABM8GV29_9MICO</name>
<reference evidence="2" key="1">
    <citation type="journal article" date="2014" name="Int. J. Syst. Evol. Microbiol.">
        <title>Complete genome of a new Firmicutes species belonging to the dominant human colonic microbiota ('Ruminococcus bicirculans') reveals two chromosomes and a selective capacity to utilize plant glucans.</title>
        <authorList>
            <consortium name="NISC Comparative Sequencing Program"/>
            <person name="Wegmann U."/>
            <person name="Louis P."/>
            <person name="Goesmann A."/>
            <person name="Henrissat B."/>
            <person name="Duncan S.H."/>
            <person name="Flint H.J."/>
        </authorList>
    </citation>
    <scope>NUCLEOTIDE SEQUENCE</scope>
    <source>
        <strain evidence="2">NBRC 108728</strain>
    </source>
</reference>
<evidence type="ECO:0000313" key="2">
    <source>
        <dbReference type="EMBL" id="BDZ52315.1"/>
    </source>
</evidence>
<organism evidence="2 4">
    <name type="scientific">Frondihabitans sucicola</name>
    <dbReference type="NCBI Taxonomy" id="1268041"/>
    <lineage>
        <taxon>Bacteria</taxon>
        <taxon>Bacillati</taxon>
        <taxon>Actinomycetota</taxon>
        <taxon>Actinomycetes</taxon>
        <taxon>Micrococcales</taxon>
        <taxon>Microbacteriaceae</taxon>
        <taxon>Frondihabitans</taxon>
    </lineage>
</organism>
<feature type="transmembrane region" description="Helical" evidence="1">
    <location>
        <begin position="29"/>
        <end position="48"/>
    </location>
</feature>
<reference evidence="2" key="3">
    <citation type="submission" date="2023-02" db="EMBL/GenBank/DDBJ databases">
        <authorList>
            <person name="Sun Q."/>
            <person name="Mori K."/>
        </authorList>
    </citation>
    <scope>NUCLEOTIDE SEQUENCE</scope>
    <source>
        <strain evidence="2">NBRC 108728</strain>
        <plasmid evidence="2">pNBRC108728a</plasmid>
    </source>
</reference>
<gene>
    <name evidence="2" type="ORF">GCM10025867_45560</name>
    <name evidence="3" type="ORF">GCM10025867_51240</name>
</gene>
<dbReference type="EMBL" id="AP027733">
    <property type="protein sequence ID" value="BDZ52315.1"/>
    <property type="molecule type" value="Genomic_DNA"/>
</dbReference>
<accession>A0ABM8GV29</accession>
<protein>
    <submittedName>
        <fullName evidence="2">Uncharacterized protein</fullName>
    </submittedName>
</protein>
<proteinExistence type="predicted"/>
<keyword evidence="4" id="KW-1185">Reference proteome</keyword>
<evidence type="ECO:0000313" key="4">
    <source>
        <dbReference type="Proteomes" id="UP001321486"/>
    </source>
</evidence>
<reference evidence="4" key="2">
    <citation type="journal article" date="2019" name="Int. J. Syst. Evol. Microbiol.">
        <title>The Global Catalogue of Microorganisms (GCM) 10K type strain sequencing project: providing services to taxonomists for standard genome sequencing and annotation.</title>
        <authorList>
            <consortium name="The Broad Institute Genomics Platform"/>
            <consortium name="The Broad Institute Genome Sequencing Center for Infectious Disease"/>
            <person name="Wu L."/>
            <person name="Ma J."/>
        </authorList>
    </citation>
    <scope>NUCLEOTIDE SEQUENCE [LARGE SCALE GENOMIC DNA]</scope>
    <source>
        <strain evidence="4">NBRC 108728</strain>
    </source>
</reference>
<geneLocation type="plasmid" evidence="2 4">
    <name>pNBRC108728a</name>
</geneLocation>
<evidence type="ECO:0000256" key="1">
    <source>
        <dbReference type="SAM" id="Phobius"/>
    </source>
</evidence>
<keyword evidence="1" id="KW-1133">Transmembrane helix</keyword>
<keyword evidence="1" id="KW-0472">Membrane</keyword>
<feature type="transmembrane region" description="Helical" evidence="1">
    <location>
        <begin position="68"/>
        <end position="89"/>
    </location>
</feature>